<keyword evidence="1 2" id="KW-0238">DNA-binding</keyword>
<evidence type="ECO:0000259" key="4">
    <source>
        <dbReference type="PROSITE" id="PS50977"/>
    </source>
</evidence>
<accession>A0A5B7WQD8</accession>
<dbReference type="SUPFAM" id="SSF48498">
    <property type="entry name" value="Tetracyclin repressor-like, C-terminal domain"/>
    <property type="match status" value="1"/>
</dbReference>
<protein>
    <recommendedName>
        <fullName evidence="4">HTH tetR-type domain-containing protein</fullName>
    </recommendedName>
</protein>
<dbReference type="InterPro" id="IPR036271">
    <property type="entry name" value="Tet_transcr_reg_TetR-rel_C_sf"/>
</dbReference>
<evidence type="ECO:0000256" key="2">
    <source>
        <dbReference type="PROSITE-ProRule" id="PRU00335"/>
    </source>
</evidence>
<evidence type="ECO:0000313" key="6">
    <source>
        <dbReference type="Proteomes" id="UP000307000"/>
    </source>
</evidence>
<feature type="DNA-binding region" description="H-T-H motif" evidence="2">
    <location>
        <begin position="32"/>
        <end position="51"/>
    </location>
</feature>
<dbReference type="InterPro" id="IPR009057">
    <property type="entry name" value="Homeodomain-like_sf"/>
</dbReference>
<evidence type="ECO:0000256" key="3">
    <source>
        <dbReference type="SAM" id="MobiDB-lite"/>
    </source>
</evidence>
<dbReference type="GO" id="GO:0003677">
    <property type="term" value="F:DNA binding"/>
    <property type="evidence" value="ECO:0007669"/>
    <property type="project" value="UniProtKB-UniRule"/>
</dbReference>
<reference evidence="5 6" key="1">
    <citation type="submission" date="2018-12" db="EMBL/GenBank/DDBJ databases">
        <title>Complete Genome Sequence of Glutamicibacter creatinolyticus strain LGCM259,isolated from an abscess of a 12-year-old mare in Italy.</title>
        <authorList>
            <person name="Santos R.G."/>
            <person name="Silva A.L."/>
            <person name="Seyffert N."/>
            <person name="Castro T.L.P."/>
            <person name="Attili A.R."/>
            <person name="Rifici C."/>
            <person name="Mazzullo G."/>
            <person name="Brenig B."/>
            <person name="Venanzi F."/>
            <person name="Azevedo V."/>
        </authorList>
    </citation>
    <scope>NUCLEOTIDE SEQUENCE [LARGE SCALE GENOMIC DNA]</scope>
    <source>
        <strain evidence="5 6">LGCM 259</strain>
    </source>
</reference>
<dbReference type="InterPro" id="IPR001647">
    <property type="entry name" value="HTH_TetR"/>
</dbReference>
<dbReference type="PRINTS" id="PR00455">
    <property type="entry name" value="HTHTETR"/>
</dbReference>
<dbReference type="Gene3D" id="1.10.357.10">
    <property type="entry name" value="Tetracycline Repressor, domain 2"/>
    <property type="match status" value="1"/>
</dbReference>
<dbReference type="KEGG" id="gcr:GcLGCM259_0315"/>
<proteinExistence type="predicted"/>
<evidence type="ECO:0000256" key="1">
    <source>
        <dbReference type="ARBA" id="ARBA00023125"/>
    </source>
</evidence>
<dbReference type="InterPro" id="IPR050624">
    <property type="entry name" value="HTH-type_Tx_Regulator"/>
</dbReference>
<dbReference type="PANTHER" id="PTHR43479">
    <property type="entry name" value="ACREF/ENVCD OPERON REPRESSOR-RELATED"/>
    <property type="match status" value="1"/>
</dbReference>
<feature type="region of interest" description="Disordered" evidence="3">
    <location>
        <begin position="216"/>
        <end position="236"/>
    </location>
</feature>
<keyword evidence="6" id="KW-1185">Reference proteome</keyword>
<evidence type="ECO:0000313" key="5">
    <source>
        <dbReference type="EMBL" id="QCY46097.1"/>
    </source>
</evidence>
<dbReference type="EMBL" id="CP034412">
    <property type="protein sequence ID" value="QCY46097.1"/>
    <property type="molecule type" value="Genomic_DNA"/>
</dbReference>
<dbReference type="SUPFAM" id="SSF46689">
    <property type="entry name" value="Homeodomain-like"/>
    <property type="match status" value="1"/>
</dbReference>
<dbReference type="Proteomes" id="UP000307000">
    <property type="component" value="Chromosome"/>
</dbReference>
<organism evidence="5 6">
    <name type="scientific">Glutamicibacter creatinolyticus</name>
    <dbReference type="NCBI Taxonomy" id="162496"/>
    <lineage>
        <taxon>Bacteria</taxon>
        <taxon>Bacillati</taxon>
        <taxon>Actinomycetota</taxon>
        <taxon>Actinomycetes</taxon>
        <taxon>Micrococcales</taxon>
        <taxon>Micrococcaceae</taxon>
        <taxon>Glutamicibacter</taxon>
    </lineage>
</organism>
<dbReference type="Pfam" id="PF00440">
    <property type="entry name" value="TetR_N"/>
    <property type="match status" value="1"/>
</dbReference>
<name>A0A5B7WQD8_9MICC</name>
<dbReference type="PANTHER" id="PTHR43479:SF11">
    <property type="entry name" value="ACREF_ENVCD OPERON REPRESSOR-RELATED"/>
    <property type="match status" value="1"/>
</dbReference>
<dbReference type="AlphaFoldDB" id="A0A5B7WQD8"/>
<sequence length="236" mass="26459">MQPATRKGRNTRAELLQTALEAFAELGYREASMRVIAQRAGVSLSHAYYYFESKEQIVGQLLLRLRQEQFERCQQVLTEGNTLESNIRSALDISVGVLQPYHGFGPTFLKVLLGEAEPTGAPGRETELKMWQQVVEQARPLPPLGIRRDLPRFLLLLSRMLFFLWAYDSTANQRRSRRLMRNAAPLAAKFAVLSRLPVVRSLFDDLLGLLDDSAARDAEEPQGTHPGRPAAGNLAS</sequence>
<dbReference type="RefSeq" id="WP_138175142.1">
    <property type="nucleotide sequence ID" value="NZ_CP034412.1"/>
</dbReference>
<dbReference type="PROSITE" id="PS50977">
    <property type="entry name" value="HTH_TETR_2"/>
    <property type="match status" value="1"/>
</dbReference>
<feature type="domain" description="HTH tetR-type" evidence="4">
    <location>
        <begin position="9"/>
        <end position="69"/>
    </location>
</feature>
<gene>
    <name evidence="5" type="ORF">GcLGCM259_0315</name>
</gene>